<dbReference type="Gene3D" id="3.30.70.2740">
    <property type="match status" value="1"/>
</dbReference>
<dbReference type="PANTHER" id="PTHR43716">
    <property type="entry name" value="D-2-HYDROXYGLUTARATE DEHYDROGENASE, MITOCHONDRIAL"/>
    <property type="match status" value="1"/>
</dbReference>
<dbReference type="InterPro" id="IPR016171">
    <property type="entry name" value="Vanillyl_alc_oxidase_C-sub2"/>
</dbReference>
<dbReference type="Gene3D" id="3.30.465.10">
    <property type="match status" value="1"/>
</dbReference>
<evidence type="ECO:0000313" key="7">
    <source>
        <dbReference type="Proteomes" id="UP000467214"/>
    </source>
</evidence>
<dbReference type="InterPro" id="IPR036318">
    <property type="entry name" value="FAD-bd_PCMH-like_sf"/>
</dbReference>
<dbReference type="InterPro" id="IPR006094">
    <property type="entry name" value="Oxid_FAD_bind_N"/>
</dbReference>
<sequence>MNDLIHRLAEIVGPTHVLTQDGDTAPYLTDWRGRYHGRCVAVVAPASTAEVAALVRLCAARHIAIVPQGGNTSTCGAATPDTSGLQLVLSLARMQGIRDIDCANNSITVEAGATLASVQTAAREASRLFPLSLASEGSCQIGGNLSTNAGGLAVLRYGTMRELCLGLEVVLADGRVLHALSGLRKDSSGLDVKQLFIGAEGQLGIITAATLKLFPLPDASATAWIGVDSADTAIHWLGALRQAFGDRLTSFEILSEPCQRLLDKHQAGRLPFIAPWALLIELSDAGDSAELGERLTMWLAEQQMVDGVIAQSEAERLKLWQLREDMSETQKKEGASIKHDIGVPSSAIAAFIAACGDALQAAFPGCRIMVFGHAGDGNLHYNVSHTRTDNAALFDDEAAVNAIVYDQVAHYGGTLAAEHGVGQLKGAWLARYKDPVALSIMRSMKQALDPQGLMNPGKWLSQI</sequence>
<dbReference type="EMBL" id="WSSB01000011">
    <property type="protein sequence ID" value="MXR37699.1"/>
    <property type="molecule type" value="Genomic_DNA"/>
</dbReference>
<dbReference type="InterPro" id="IPR051264">
    <property type="entry name" value="FAD-oxidored/transferase_4"/>
</dbReference>
<dbReference type="InterPro" id="IPR016167">
    <property type="entry name" value="FAD-bd_PCMH_sub1"/>
</dbReference>
<dbReference type="FunFam" id="1.10.45.10:FF:000001">
    <property type="entry name" value="D-lactate dehydrogenase mitochondrial"/>
    <property type="match status" value="1"/>
</dbReference>
<dbReference type="GO" id="GO:0022904">
    <property type="term" value="P:respiratory electron transport chain"/>
    <property type="evidence" value="ECO:0007669"/>
    <property type="project" value="TreeGrafter"/>
</dbReference>
<protein>
    <submittedName>
        <fullName evidence="6">FAD-binding protein</fullName>
    </submittedName>
</protein>
<dbReference type="InterPro" id="IPR004113">
    <property type="entry name" value="FAD-bd_oxidored_4_C"/>
</dbReference>
<dbReference type="RefSeq" id="WP_160797448.1">
    <property type="nucleotide sequence ID" value="NZ_WSSB01000011.1"/>
</dbReference>
<proteinExistence type="inferred from homology"/>
<evidence type="ECO:0000313" key="6">
    <source>
        <dbReference type="EMBL" id="MXR37699.1"/>
    </source>
</evidence>
<evidence type="ECO:0000256" key="4">
    <source>
        <dbReference type="ARBA" id="ARBA00022827"/>
    </source>
</evidence>
<dbReference type="InterPro" id="IPR016166">
    <property type="entry name" value="FAD-bd_PCMH"/>
</dbReference>
<reference evidence="6 7" key="1">
    <citation type="submission" date="2019-12" db="EMBL/GenBank/DDBJ databases">
        <title>Neisseriaceae gen. nov. sp. Genome sequencing and assembly.</title>
        <authorList>
            <person name="Liu Z."/>
            <person name="Li A."/>
        </authorList>
    </citation>
    <scope>NUCLEOTIDE SEQUENCE [LARGE SCALE GENOMIC DNA]</scope>
    <source>
        <strain evidence="6 7">B2N2-7</strain>
    </source>
</reference>
<keyword evidence="4" id="KW-0274">FAD</keyword>
<dbReference type="Gene3D" id="3.30.70.2190">
    <property type="match status" value="1"/>
</dbReference>
<evidence type="ECO:0000256" key="3">
    <source>
        <dbReference type="ARBA" id="ARBA00022630"/>
    </source>
</evidence>
<dbReference type="InterPro" id="IPR016164">
    <property type="entry name" value="FAD-linked_Oxase-like_C"/>
</dbReference>
<dbReference type="Gene3D" id="3.30.43.10">
    <property type="entry name" value="Uridine Diphospho-n-acetylenolpyruvylglucosamine Reductase, domain 2"/>
    <property type="match status" value="1"/>
</dbReference>
<feature type="domain" description="FAD-binding PCMH-type" evidence="5">
    <location>
        <begin position="35"/>
        <end position="216"/>
    </location>
</feature>
<dbReference type="GO" id="GO:0071949">
    <property type="term" value="F:FAD binding"/>
    <property type="evidence" value="ECO:0007669"/>
    <property type="project" value="InterPro"/>
</dbReference>
<dbReference type="Proteomes" id="UP000467214">
    <property type="component" value="Unassembled WGS sequence"/>
</dbReference>
<dbReference type="PANTHER" id="PTHR43716:SF2">
    <property type="entry name" value="BLL6224 PROTEIN"/>
    <property type="match status" value="1"/>
</dbReference>
<keyword evidence="3" id="KW-0285">Flavoprotein</keyword>
<dbReference type="Gene3D" id="1.10.45.10">
    <property type="entry name" value="Vanillyl-alcohol Oxidase, Chain A, domain 4"/>
    <property type="match status" value="1"/>
</dbReference>
<comment type="similarity">
    <text evidence="2">Belongs to the FAD-binding oxidoreductase/transferase type 4 family.</text>
</comment>
<accession>A0A845BN54</accession>
<gene>
    <name evidence="6" type="ORF">GQF02_12015</name>
</gene>
<dbReference type="AlphaFoldDB" id="A0A845BN54"/>
<comment type="caution">
    <text evidence="6">The sequence shown here is derived from an EMBL/GenBank/DDBJ whole genome shotgun (WGS) entry which is preliminary data.</text>
</comment>
<keyword evidence="7" id="KW-1185">Reference proteome</keyword>
<dbReference type="InterPro" id="IPR016169">
    <property type="entry name" value="FAD-bd_PCMH_sub2"/>
</dbReference>
<dbReference type="PROSITE" id="PS51387">
    <property type="entry name" value="FAD_PCMH"/>
    <property type="match status" value="1"/>
</dbReference>
<comment type="cofactor">
    <cofactor evidence="1">
        <name>FAD</name>
        <dbReference type="ChEBI" id="CHEBI:57692"/>
    </cofactor>
</comment>
<dbReference type="SUPFAM" id="SSF56176">
    <property type="entry name" value="FAD-binding/transporter-associated domain-like"/>
    <property type="match status" value="1"/>
</dbReference>
<organism evidence="6 7">
    <name type="scientific">Craterilacuibacter sinensis</name>
    <dbReference type="NCBI Taxonomy" id="2686017"/>
    <lineage>
        <taxon>Bacteria</taxon>
        <taxon>Pseudomonadati</taxon>
        <taxon>Pseudomonadota</taxon>
        <taxon>Betaproteobacteria</taxon>
        <taxon>Neisseriales</taxon>
        <taxon>Neisseriaceae</taxon>
        <taxon>Craterilacuibacter</taxon>
    </lineage>
</organism>
<name>A0A845BN54_9NEIS</name>
<evidence type="ECO:0000256" key="1">
    <source>
        <dbReference type="ARBA" id="ARBA00001974"/>
    </source>
</evidence>
<dbReference type="SUPFAM" id="SSF55103">
    <property type="entry name" value="FAD-linked oxidases, C-terminal domain"/>
    <property type="match status" value="1"/>
</dbReference>
<dbReference type="Pfam" id="PF01565">
    <property type="entry name" value="FAD_binding_4"/>
    <property type="match status" value="1"/>
</dbReference>
<dbReference type="Pfam" id="PF02913">
    <property type="entry name" value="FAD-oxidase_C"/>
    <property type="match status" value="1"/>
</dbReference>
<dbReference type="GO" id="GO:0003824">
    <property type="term" value="F:catalytic activity"/>
    <property type="evidence" value="ECO:0007669"/>
    <property type="project" value="InterPro"/>
</dbReference>
<evidence type="ECO:0000256" key="2">
    <source>
        <dbReference type="ARBA" id="ARBA00008000"/>
    </source>
</evidence>
<evidence type="ECO:0000259" key="5">
    <source>
        <dbReference type="PROSITE" id="PS51387"/>
    </source>
</evidence>